<comment type="caution">
    <text evidence="3">The sequence shown here is derived from an EMBL/GenBank/DDBJ whole genome shotgun (WGS) entry which is preliminary data.</text>
</comment>
<dbReference type="Gene3D" id="3.30.70.1400">
    <property type="entry name" value="Aminomethyltransferase beta-barrel domains"/>
    <property type="match status" value="1"/>
</dbReference>
<evidence type="ECO:0000313" key="4">
    <source>
        <dbReference type="Proteomes" id="UP000320359"/>
    </source>
</evidence>
<dbReference type="PANTHER" id="PTHR22602:SF0">
    <property type="entry name" value="TRANSFERASE CAF17, MITOCHONDRIAL-RELATED"/>
    <property type="match status" value="1"/>
</dbReference>
<keyword evidence="4" id="KW-1185">Reference proteome</keyword>
<reference evidence="3 4" key="1">
    <citation type="submission" date="2019-07" db="EMBL/GenBank/DDBJ databases">
        <authorList>
            <person name="Yang M."/>
            <person name="Zhao D."/>
            <person name="Xiang H."/>
        </authorList>
    </citation>
    <scope>NUCLEOTIDE SEQUENCE [LARGE SCALE GENOMIC DNA]</scope>
    <source>
        <strain evidence="3 4">IM1326</strain>
    </source>
</reference>
<proteinExistence type="predicted"/>
<gene>
    <name evidence="3" type="ORF">FM042_01625</name>
</gene>
<dbReference type="InterPro" id="IPR048451">
    <property type="entry name" value="YgfZ_barrel"/>
</dbReference>
<organism evidence="3 4">
    <name type="scientific">Aliidiomarina halalkaliphila</name>
    <dbReference type="NCBI Taxonomy" id="2593535"/>
    <lineage>
        <taxon>Bacteria</taxon>
        <taxon>Pseudomonadati</taxon>
        <taxon>Pseudomonadota</taxon>
        <taxon>Gammaproteobacteria</taxon>
        <taxon>Alteromonadales</taxon>
        <taxon>Idiomarinaceae</taxon>
        <taxon>Aliidiomarina</taxon>
    </lineage>
</organism>
<dbReference type="PIRSF" id="PIRSF006487">
    <property type="entry name" value="GcvT"/>
    <property type="match status" value="1"/>
</dbReference>
<dbReference type="EMBL" id="VJWL01000001">
    <property type="protein sequence ID" value="TRW49592.1"/>
    <property type="molecule type" value="Genomic_DNA"/>
</dbReference>
<dbReference type="InterPro" id="IPR017703">
    <property type="entry name" value="YgfZ/GCV_T_CS"/>
</dbReference>
<dbReference type="Proteomes" id="UP000320359">
    <property type="component" value="Unassembled WGS sequence"/>
</dbReference>
<sequence length="312" mass="35247">MNPNVVAENRVVNYPELGVIRAAGIDAEQFLQAQLTCDLRTLDKAHWLPGGYCDAKGKLWSVFRIFRSGDDFILVMDKQLLPKSLAELKKFSVFNKVEFTDDSAQWSPYLLLGLDHPDVPTKASLPSQIGDLTLHEGGHFLRLAEHVVLYLRSADQAPWPCESNPALAQVVEMQLGWPLFRESQQQEHIPQTLNLDRIGAISFKKGCYIGQETIARMHYKGQTKRRMQYLVGRCEQLPTDNDVIERRVGDNWRRAGAVLHAVRYDSKVVAVQAILPVDLDESGPLRIKGQDDSQFTPCPQLETTESKNESNH</sequence>
<dbReference type="GO" id="GO:0016226">
    <property type="term" value="P:iron-sulfur cluster assembly"/>
    <property type="evidence" value="ECO:0007669"/>
    <property type="project" value="TreeGrafter"/>
</dbReference>
<dbReference type="SUPFAM" id="SSF101790">
    <property type="entry name" value="Aminomethyltransferase beta-barrel domain"/>
    <property type="match status" value="1"/>
</dbReference>
<evidence type="ECO:0000259" key="2">
    <source>
        <dbReference type="Pfam" id="PF21130"/>
    </source>
</evidence>
<feature type="domain" description="tRNA-modifying protein YgfZ-like beta-barrel" evidence="2">
    <location>
        <begin position="224"/>
        <end position="289"/>
    </location>
</feature>
<dbReference type="SUPFAM" id="SSF103025">
    <property type="entry name" value="Folate-binding domain"/>
    <property type="match status" value="1"/>
</dbReference>
<dbReference type="OrthoDB" id="9796287at2"/>
<name>A0A552X3K2_9GAMM</name>
<evidence type="ECO:0000313" key="3">
    <source>
        <dbReference type="EMBL" id="TRW49592.1"/>
    </source>
</evidence>
<dbReference type="InterPro" id="IPR029043">
    <property type="entry name" value="GcvT/YgfZ_C"/>
</dbReference>
<dbReference type="Gene3D" id="2.40.30.160">
    <property type="match status" value="1"/>
</dbReference>
<dbReference type="NCBIfam" id="TIGR03317">
    <property type="entry name" value="ygfZ_signature"/>
    <property type="match status" value="1"/>
</dbReference>
<accession>A0A552X3K2</accession>
<dbReference type="Pfam" id="PF21130">
    <property type="entry name" value="YgfZ_barrel"/>
    <property type="match status" value="1"/>
</dbReference>
<evidence type="ECO:0000256" key="1">
    <source>
        <dbReference type="SAM" id="MobiDB-lite"/>
    </source>
</evidence>
<dbReference type="RefSeq" id="WP_143234014.1">
    <property type="nucleotide sequence ID" value="NZ_VJWL01000001.1"/>
</dbReference>
<dbReference type="InterPro" id="IPR045179">
    <property type="entry name" value="YgfZ/GcvT"/>
</dbReference>
<feature type="region of interest" description="Disordered" evidence="1">
    <location>
        <begin position="285"/>
        <end position="312"/>
    </location>
</feature>
<protein>
    <recommendedName>
        <fullName evidence="2">tRNA-modifying protein YgfZ-like beta-barrel domain-containing protein</fullName>
    </recommendedName>
</protein>
<feature type="compositionally biased region" description="Polar residues" evidence="1">
    <location>
        <begin position="292"/>
        <end position="303"/>
    </location>
</feature>
<dbReference type="AlphaFoldDB" id="A0A552X3K2"/>
<dbReference type="PANTHER" id="PTHR22602">
    <property type="entry name" value="TRANSFERASE CAF17, MITOCHONDRIAL-RELATED"/>
    <property type="match status" value="1"/>
</dbReference>